<dbReference type="InterPro" id="IPR036775">
    <property type="entry name" value="DNA_pol_Y-fam_lit_finger_sf"/>
</dbReference>
<dbReference type="GO" id="GO:0003887">
    <property type="term" value="F:DNA-directed DNA polymerase activity"/>
    <property type="evidence" value="ECO:0007669"/>
    <property type="project" value="UniProtKB-UniRule"/>
</dbReference>
<dbReference type="GO" id="GO:0000287">
    <property type="term" value="F:magnesium ion binding"/>
    <property type="evidence" value="ECO:0007669"/>
    <property type="project" value="UniProtKB-UniRule"/>
</dbReference>
<dbReference type="eggNOG" id="COG0389">
    <property type="taxonomic scope" value="Bacteria"/>
</dbReference>
<sequence length="451" mass="47959">MSRARWVVHVDLDAFFTSVEQLTRPTLRGRPVLVGGVGLRGVVAGASYEARAFGARSAMPMGEAKRLIGPRAVVLPPRFSLYRQFSEAVFTVLEGFLPVLEQLSVDEAFGVAADMTSVGDVERFCGQLRAAVLERTGLTLSVGAGSGKQLAKIASGLAKPAGQLVVAPGTERDFLAELPVGKLWGVGRVLRGKLAEQGVERIGDLAELSIDGARSVFERAELTWTIGQALWQLAQGVDQRHVAPRAEAKQISVETTYETDLLTEAAVRREVQLLAERAITRLVASGKAARRVTVKIRTGDWRTMTRSATLPQGTLDKQALVGTALSLAPDPEGIGSIRLLGVGFASLTEEEQLALFFSEDSENSPEHQTWGATLAAAPPARADRFRPGHDVFHAQFGHGWVQGVGVGVATVRFETATTDPGPVKSFSMDDPALLPADPMGSLGALALPAAG</sequence>
<dbReference type="Pfam" id="PF11798">
    <property type="entry name" value="IMS_HHH"/>
    <property type="match status" value="1"/>
</dbReference>
<keyword evidence="4 6" id="KW-0548">Nucleotidyltransferase</keyword>
<dbReference type="InterPro" id="IPR017961">
    <property type="entry name" value="DNA_pol_Y-fam_little_finger"/>
</dbReference>
<dbReference type="Gene3D" id="3.30.1490.100">
    <property type="entry name" value="DNA polymerase, Y-family, little finger domain"/>
    <property type="match status" value="1"/>
</dbReference>
<evidence type="ECO:0000256" key="3">
    <source>
        <dbReference type="ARBA" id="ARBA00049244"/>
    </source>
</evidence>
<dbReference type="Gene3D" id="3.30.70.270">
    <property type="match status" value="1"/>
</dbReference>
<reference evidence="6 7" key="1">
    <citation type="journal article" date="2010" name="Stand. Genomic Sci.">
        <title>Complete genome sequence of Segniliparus rotundus type strain (CDC 1076).</title>
        <authorList>
            <person name="Sikorski J."/>
            <person name="Lapidus A."/>
            <person name="Copeland A."/>
            <person name="Misra M."/>
            <person name="Glavina Del Rio T."/>
            <person name="Nolan M."/>
            <person name="Lucas S."/>
            <person name="Chen F."/>
            <person name="Tice H."/>
            <person name="Cheng J.F."/>
            <person name="Jando M."/>
            <person name="Schneider S."/>
            <person name="Bruce D."/>
            <person name="Goodwin L."/>
            <person name="Pitluck S."/>
            <person name="Liolios K."/>
            <person name="Mikhailova N."/>
            <person name="Pati A."/>
            <person name="Ivanova N."/>
            <person name="Mavromatis K."/>
            <person name="Chen A."/>
            <person name="Palaniappan K."/>
            <person name="Chertkov O."/>
            <person name="Land M."/>
            <person name="Hauser L."/>
            <person name="Chang Y.J."/>
            <person name="Jeffries C.D."/>
            <person name="Brettin T."/>
            <person name="Detter J.C."/>
            <person name="Han C."/>
            <person name="Rohde M."/>
            <person name="Goker M."/>
            <person name="Bristow J."/>
            <person name="Eisen J.A."/>
            <person name="Markowitz V."/>
            <person name="Hugenholtz P."/>
            <person name="Kyrpides N.C."/>
            <person name="Klenk H.P."/>
        </authorList>
    </citation>
    <scope>NUCLEOTIDE SEQUENCE [LARGE SCALE GENOMIC DNA]</scope>
    <source>
        <strain evidence="7">ATCC BAA-972 / CDC 1076 / CIP 108378 / DSM 44985 / JCM 13578</strain>
    </source>
</reference>
<feature type="domain" description="UmuC" evidence="5">
    <location>
        <begin position="7"/>
        <end position="187"/>
    </location>
</feature>
<organism evidence="6 7">
    <name type="scientific">Segniliparus rotundus (strain ATCC BAA-972 / CDC 1076 / CIP 108378 / DSM 44985 / JCM 13578)</name>
    <dbReference type="NCBI Taxonomy" id="640132"/>
    <lineage>
        <taxon>Bacteria</taxon>
        <taxon>Bacillati</taxon>
        <taxon>Actinomycetota</taxon>
        <taxon>Actinomycetes</taxon>
        <taxon>Mycobacteriales</taxon>
        <taxon>Segniliparaceae</taxon>
        <taxon>Segniliparus</taxon>
    </lineage>
</organism>
<dbReference type="GO" id="GO:0006261">
    <property type="term" value="P:DNA-templated DNA replication"/>
    <property type="evidence" value="ECO:0007669"/>
    <property type="project" value="UniProtKB-UniRule"/>
</dbReference>
<keyword evidence="4" id="KW-0460">Magnesium</keyword>
<dbReference type="GO" id="GO:0003684">
    <property type="term" value="F:damaged DNA binding"/>
    <property type="evidence" value="ECO:0007669"/>
    <property type="project" value="InterPro"/>
</dbReference>
<proteinExistence type="inferred from homology"/>
<dbReference type="Pfam" id="PF11799">
    <property type="entry name" value="IMS_C"/>
    <property type="match status" value="1"/>
</dbReference>
<name>D6ZC28_SEGRD</name>
<dbReference type="PROSITE" id="PS50173">
    <property type="entry name" value="UMUC"/>
    <property type="match status" value="1"/>
</dbReference>
<dbReference type="AlphaFoldDB" id="D6ZC28"/>
<dbReference type="NCBIfam" id="NF002677">
    <property type="entry name" value="PRK02406.1"/>
    <property type="match status" value="1"/>
</dbReference>
<dbReference type="STRING" id="640132.Srot_2560"/>
<comment type="cofactor">
    <cofactor evidence="4">
        <name>Mg(2+)</name>
        <dbReference type="ChEBI" id="CHEBI:18420"/>
    </cofactor>
    <text evidence="4">Binds 2 magnesium ions per subunit.</text>
</comment>
<dbReference type="Gene3D" id="1.10.150.20">
    <property type="entry name" value="5' to 3' exonuclease, C-terminal subdomain"/>
    <property type="match status" value="1"/>
</dbReference>
<dbReference type="PANTHER" id="PTHR11076:SF33">
    <property type="entry name" value="DNA POLYMERASE KAPPA"/>
    <property type="match status" value="1"/>
</dbReference>
<keyword evidence="4" id="KW-0963">Cytoplasm</keyword>
<evidence type="ECO:0000256" key="4">
    <source>
        <dbReference type="HAMAP-Rule" id="MF_01113"/>
    </source>
</evidence>
<dbReference type="PANTHER" id="PTHR11076">
    <property type="entry name" value="DNA REPAIR POLYMERASE UMUC / TRANSFERASE FAMILY MEMBER"/>
    <property type="match status" value="1"/>
</dbReference>
<dbReference type="InterPro" id="IPR024728">
    <property type="entry name" value="PolY_HhH_motif"/>
</dbReference>
<evidence type="ECO:0000256" key="1">
    <source>
        <dbReference type="ARBA" id="ARBA00010945"/>
    </source>
</evidence>
<gene>
    <name evidence="4" type="primary">dinB</name>
    <name evidence="6" type="ordered locus">Srot_2560</name>
</gene>
<keyword evidence="4" id="KW-0234">DNA repair</keyword>
<keyword evidence="7" id="KW-1185">Reference proteome</keyword>
<dbReference type="SUPFAM" id="SSF100879">
    <property type="entry name" value="Lesion bypass DNA polymerase (Y-family), little finger domain"/>
    <property type="match status" value="1"/>
</dbReference>
<keyword evidence="4" id="KW-0479">Metal-binding</keyword>
<protein>
    <recommendedName>
        <fullName evidence="4">DNA polymerase IV</fullName>
        <shortName evidence="4">Pol IV</shortName>
        <ecNumber evidence="4">2.7.7.7</ecNumber>
    </recommendedName>
</protein>
<feature type="binding site" evidence="4">
    <location>
        <position position="106"/>
    </location>
    <ligand>
        <name>Mg(2+)</name>
        <dbReference type="ChEBI" id="CHEBI:18420"/>
    </ligand>
</feature>
<dbReference type="InterPro" id="IPR050116">
    <property type="entry name" value="DNA_polymerase-Y"/>
</dbReference>
<dbReference type="NCBIfam" id="NF002882">
    <property type="entry name" value="PRK03348.1"/>
    <property type="match status" value="1"/>
</dbReference>
<dbReference type="EMBL" id="CP001958">
    <property type="protein sequence ID" value="ADG98997.1"/>
    <property type="molecule type" value="Genomic_DNA"/>
</dbReference>
<dbReference type="InterPro" id="IPR001126">
    <property type="entry name" value="UmuC"/>
</dbReference>
<keyword evidence="4" id="KW-0227">DNA damage</keyword>
<dbReference type="KEGG" id="srt:Srot_2560"/>
<dbReference type="HOGENOM" id="CLU_012348_1_0_11"/>
<dbReference type="SUPFAM" id="SSF56672">
    <property type="entry name" value="DNA/RNA polymerases"/>
    <property type="match status" value="1"/>
</dbReference>
<feature type="site" description="Substrate discrimination" evidence="4">
    <location>
        <position position="16"/>
    </location>
</feature>
<dbReference type="EC" id="2.7.7.7" evidence="4"/>
<dbReference type="CDD" id="cd03586">
    <property type="entry name" value="PolY_Pol_IV_kappa"/>
    <property type="match status" value="1"/>
</dbReference>
<dbReference type="InterPro" id="IPR043502">
    <property type="entry name" value="DNA/RNA_pol_sf"/>
</dbReference>
<dbReference type="Pfam" id="PF00817">
    <property type="entry name" value="IMS"/>
    <property type="match status" value="1"/>
</dbReference>
<evidence type="ECO:0000313" key="7">
    <source>
        <dbReference type="Proteomes" id="UP000002247"/>
    </source>
</evidence>
<dbReference type="InterPro" id="IPR043128">
    <property type="entry name" value="Rev_trsase/Diguanyl_cyclase"/>
</dbReference>
<dbReference type="RefSeq" id="WP_013139446.1">
    <property type="nucleotide sequence ID" value="NC_014168.1"/>
</dbReference>
<keyword evidence="4 6" id="KW-0239">DNA-directed DNA polymerase</keyword>
<evidence type="ECO:0000256" key="2">
    <source>
        <dbReference type="ARBA" id="ARBA00025589"/>
    </source>
</evidence>
<feature type="active site" evidence="4">
    <location>
        <position position="107"/>
    </location>
</feature>
<comment type="subcellular location">
    <subcellularLocation>
        <location evidence="4">Cytoplasm</location>
    </subcellularLocation>
</comment>
<accession>D6ZC28</accession>
<dbReference type="GO" id="GO:0009432">
    <property type="term" value="P:SOS response"/>
    <property type="evidence" value="ECO:0007669"/>
    <property type="project" value="TreeGrafter"/>
</dbReference>
<keyword evidence="4 6" id="KW-0808">Transferase</keyword>
<dbReference type="Gene3D" id="3.40.1170.60">
    <property type="match status" value="1"/>
</dbReference>
<keyword evidence="4" id="KW-0515">Mutator protein</keyword>
<dbReference type="InterPro" id="IPR022880">
    <property type="entry name" value="DNApol_IV"/>
</dbReference>
<dbReference type="Proteomes" id="UP000002247">
    <property type="component" value="Chromosome"/>
</dbReference>
<dbReference type="GO" id="GO:0042276">
    <property type="term" value="P:error-prone translesion synthesis"/>
    <property type="evidence" value="ECO:0007669"/>
    <property type="project" value="TreeGrafter"/>
</dbReference>
<dbReference type="OrthoDB" id="9808813at2"/>
<evidence type="ECO:0000313" key="6">
    <source>
        <dbReference type="EMBL" id="ADG98997.1"/>
    </source>
</evidence>
<comment type="catalytic activity">
    <reaction evidence="3 4">
        <text>DNA(n) + a 2'-deoxyribonucleoside 5'-triphosphate = DNA(n+1) + diphosphate</text>
        <dbReference type="Rhea" id="RHEA:22508"/>
        <dbReference type="Rhea" id="RHEA-COMP:17339"/>
        <dbReference type="Rhea" id="RHEA-COMP:17340"/>
        <dbReference type="ChEBI" id="CHEBI:33019"/>
        <dbReference type="ChEBI" id="CHEBI:61560"/>
        <dbReference type="ChEBI" id="CHEBI:173112"/>
        <dbReference type="EC" id="2.7.7.7"/>
    </reaction>
</comment>
<comment type="subunit">
    <text evidence="4">Monomer.</text>
</comment>
<evidence type="ECO:0000259" key="5">
    <source>
        <dbReference type="PROSITE" id="PS50173"/>
    </source>
</evidence>
<dbReference type="GO" id="GO:0005829">
    <property type="term" value="C:cytosol"/>
    <property type="evidence" value="ECO:0007669"/>
    <property type="project" value="TreeGrafter"/>
</dbReference>
<feature type="binding site" evidence="4">
    <location>
        <position position="11"/>
    </location>
    <ligand>
        <name>Mg(2+)</name>
        <dbReference type="ChEBI" id="CHEBI:18420"/>
    </ligand>
</feature>
<dbReference type="GO" id="GO:0006281">
    <property type="term" value="P:DNA repair"/>
    <property type="evidence" value="ECO:0007669"/>
    <property type="project" value="UniProtKB-UniRule"/>
</dbReference>
<dbReference type="HAMAP" id="MF_01113">
    <property type="entry name" value="DNApol_IV"/>
    <property type="match status" value="1"/>
</dbReference>
<keyword evidence="4" id="KW-0238">DNA-binding</keyword>
<keyword evidence="4" id="KW-0235">DNA replication</keyword>
<comment type="function">
    <text evidence="2 4">Poorly processive, error-prone DNA polymerase involved in untargeted mutagenesis. Copies undamaged DNA at stalled replication forks, which arise in vivo from mismatched or misaligned primer ends. These misaligned primers can be extended by PolIV. Exhibits no 3'-5' exonuclease (proofreading) activity. May be involved in translesional synthesis, in conjunction with the beta clamp from PolIII.</text>
</comment>
<comment type="similarity">
    <text evidence="1 4">Belongs to the DNA polymerase type-Y family.</text>
</comment>